<feature type="chain" id="PRO_5025534956" description="Secreted protein" evidence="1">
    <location>
        <begin position="23"/>
        <end position="91"/>
    </location>
</feature>
<organism evidence="2 3">
    <name type="scientific">Phytophthora fragariae</name>
    <dbReference type="NCBI Taxonomy" id="53985"/>
    <lineage>
        <taxon>Eukaryota</taxon>
        <taxon>Sar</taxon>
        <taxon>Stramenopiles</taxon>
        <taxon>Oomycota</taxon>
        <taxon>Peronosporomycetes</taxon>
        <taxon>Peronosporales</taxon>
        <taxon>Peronosporaceae</taxon>
        <taxon>Phytophthora</taxon>
    </lineage>
</organism>
<dbReference type="EMBL" id="QXGF01003102">
    <property type="protein sequence ID" value="KAE8922413.1"/>
    <property type="molecule type" value="Genomic_DNA"/>
</dbReference>
<evidence type="ECO:0000313" key="2">
    <source>
        <dbReference type="EMBL" id="KAE8922413.1"/>
    </source>
</evidence>
<feature type="signal peptide" evidence="1">
    <location>
        <begin position="1"/>
        <end position="22"/>
    </location>
</feature>
<keyword evidence="1" id="KW-0732">Signal</keyword>
<accession>A0A6A3DPL4</accession>
<protein>
    <recommendedName>
        <fullName evidence="4">Secreted protein</fullName>
    </recommendedName>
</protein>
<evidence type="ECO:0000256" key="1">
    <source>
        <dbReference type="SAM" id="SignalP"/>
    </source>
</evidence>
<evidence type="ECO:0000313" key="3">
    <source>
        <dbReference type="Proteomes" id="UP000429523"/>
    </source>
</evidence>
<proteinExistence type="predicted"/>
<gene>
    <name evidence="2" type="ORF">PF009_g27323</name>
</gene>
<name>A0A6A3DPL4_9STRA</name>
<dbReference type="Proteomes" id="UP000429523">
    <property type="component" value="Unassembled WGS sequence"/>
</dbReference>
<reference evidence="2 3" key="1">
    <citation type="submission" date="2018-08" db="EMBL/GenBank/DDBJ databases">
        <title>Genomic investigation of the strawberry pathogen Phytophthora fragariae indicates pathogenicity is determined by transcriptional variation in three key races.</title>
        <authorList>
            <person name="Adams T.M."/>
            <person name="Armitage A.D."/>
            <person name="Sobczyk M.K."/>
            <person name="Bates H.J."/>
            <person name="Dunwell J.M."/>
            <person name="Nellist C.F."/>
            <person name="Harrison R.J."/>
        </authorList>
    </citation>
    <scope>NUCLEOTIDE SEQUENCE [LARGE SCALE GENOMIC DNA]</scope>
    <source>
        <strain evidence="2 3">NOV-9</strain>
    </source>
</reference>
<sequence length="91" mass="9837">MLTLPSLILTVYWLHFNQSAYTHPSSGEWRPFSHSRKSLTLGCVAAASIRPTPCAFRCGLIRGGLDKSCAGGGAPLGLVARWDGLASYRRC</sequence>
<evidence type="ECO:0008006" key="4">
    <source>
        <dbReference type="Google" id="ProtNLM"/>
    </source>
</evidence>
<comment type="caution">
    <text evidence="2">The sequence shown here is derived from an EMBL/GenBank/DDBJ whole genome shotgun (WGS) entry which is preliminary data.</text>
</comment>
<dbReference type="AlphaFoldDB" id="A0A6A3DPL4"/>